<dbReference type="AlphaFoldDB" id="A0A250IGU0"/>
<dbReference type="KEGG" id="mbd:MEBOL_003949"/>
<organism evidence="1 2">
    <name type="scientific">Melittangium boletus DSM 14713</name>
    <dbReference type="NCBI Taxonomy" id="1294270"/>
    <lineage>
        <taxon>Bacteria</taxon>
        <taxon>Pseudomonadati</taxon>
        <taxon>Myxococcota</taxon>
        <taxon>Myxococcia</taxon>
        <taxon>Myxococcales</taxon>
        <taxon>Cystobacterineae</taxon>
        <taxon>Archangiaceae</taxon>
        <taxon>Melittangium</taxon>
    </lineage>
</organism>
<keyword evidence="2" id="KW-1185">Reference proteome</keyword>
<name>A0A250IGU0_9BACT</name>
<evidence type="ECO:0000313" key="2">
    <source>
        <dbReference type="Proteomes" id="UP000217289"/>
    </source>
</evidence>
<sequence>MDDAFQAMAEGAPRMSEPEDVRFDERLSAVWLEYRWYVHERGLAEVFVKWRRVEKAACAREEVSVLRLHLFGHSAALTGCAQRVLAAGVPSPGRLLELLGEDGVRRECSAAGPTGITLEYWPLPTPQALLPEATFQALSAVLLEPGSSFEERHEAVDRLCRERSPRVVHTLLRGLEVGPSLSALRRLSEWGETAALPHVDRALEGVAPDNPGDLWTLTALRRRFEAWARTTRVI</sequence>
<accession>A0A250IGU0</accession>
<proteinExistence type="predicted"/>
<dbReference type="EMBL" id="CP022163">
    <property type="protein sequence ID" value="ATB30488.1"/>
    <property type="molecule type" value="Genomic_DNA"/>
</dbReference>
<protein>
    <submittedName>
        <fullName evidence="1">Uncharacterized protein</fullName>
    </submittedName>
</protein>
<evidence type="ECO:0000313" key="1">
    <source>
        <dbReference type="EMBL" id="ATB30488.1"/>
    </source>
</evidence>
<dbReference type="Proteomes" id="UP000217289">
    <property type="component" value="Chromosome"/>
</dbReference>
<gene>
    <name evidence="1" type="ORF">MEBOL_003949</name>
</gene>
<reference evidence="1 2" key="1">
    <citation type="submission" date="2017-06" db="EMBL/GenBank/DDBJ databases">
        <authorList>
            <person name="Kim H.J."/>
            <person name="Triplett B.A."/>
        </authorList>
    </citation>
    <scope>NUCLEOTIDE SEQUENCE [LARGE SCALE GENOMIC DNA]</scope>
    <source>
        <strain evidence="1 2">DSM 14713</strain>
    </source>
</reference>